<dbReference type="OrthoDB" id="5946463at2"/>
<feature type="transmembrane region" description="Helical" evidence="1">
    <location>
        <begin position="62"/>
        <end position="84"/>
    </location>
</feature>
<feature type="transmembrane region" description="Helical" evidence="1">
    <location>
        <begin position="149"/>
        <end position="173"/>
    </location>
</feature>
<feature type="transmembrane region" description="Helical" evidence="1">
    <location>
        <begin position="224"/>
        <end position="247"/>
    </location>
</feature>
<feature type="transmembrane region" description="Helical" evidence="1">
    <location>
        <begin position="180"/>
        <end position="199"/>
    </location>
</feature>
<organism evidence="2 3">
    <name type="scientific">Leptolinea tardivitalis</name>
    <dbReference type="NCBI Taxonomy" id="229920"/>
    <lineage>
        <taxon>Bacteria</taxon>
        <taxon>Bacillati</taxon>
        <taxon>Chloroflexota</taxon>
        <taxon>Anaerolineae</taxon>
        <taxon>Anaerolineales</taxon>
        <taxon>Anaerolineaceae</taxon>
        <taxon>Leptolinea</taxon>
    </lineage>
</organism>
<dbReference type="STRING" id="229920.ADM99_03245"/>
<dbReference type="CDD" id="cd21809">
    <property type="entry name" value="ABC-2_lan_permease-like"/>
    <property type="match status" value="1"/>
</dbReference>
<keyword evidence="1" id="KW-0472">Membrane</keyword>
<proteinExistence type="predicted"/>
<dbReference type="PANTHER" id="PTHR37305">
    <property type="entry name" value="INTEGRAL MEMBRANE PROTEIN-RELATED"/>
    <property type="match status" value="1"/>
</dbReference>
<comment type="caution">
    <text evidence="2">The sequence shown here is derived from an EMBL/GenBank/DDBJ whole genome shotgun (WGS) entry which is preliminary data.</text>
</comment>
<dbReference type="Pfam" id="PF12730">
    <property type="entry name" value="ABC2_membrane_4"/>
    <property type="match status" value="1"/>
</dbReference>
<keyword evidence="1" id="KW-0812">Transmembrane</keyword>
<dbReference type="PANTHER" id="PTHR37305:SF1">
    <property type="entry name" value="MEMBRANE PROTEIN"/>
    <property type="match status" value="1"/>
</dbReference>
<keyword evidence="3" id="KW-1185">Reference proteome</keyword>
<protein>
    <recommendedName>
        <fullName evidence="4">ABC transporter permease</fullName>
    </recommendedName>
</protein>
<evidence type="ECO:0000313" key="2">
    <source>
        <dbReference type="EMBL" id="KPL73256.1"/>
    </source>
</evidence>
<feature type="transmembrane region" description="Helical" evidence="1">
    <location>
        <begin position="21"/>
        <end position="42"/>
    </location>
</feature>
<evidence type="ECO:0000313" key="3">
    <source>
        <dbReference type="Proteomes" id="UP000050430"/>
    </source>
</evidence>
<gene>
    <name evidence="2" type="ORF">ADM99_03245</name>
</gene>
<feature type="transmembrane region" description="Helical" evidence="1">
    <location>
        <begin position="115"/>
        <end position="137"/>
    </location>
</feature>
<dbReference type="EMBL" id="LGCK01000006">
    <property type="protein sequence ID" value="KPL73256.1"/>
    <property type="molecule type" value="Genomic_DNA"/>
</dbReference>
<reference evidence="2 3" key="1">
    <citation type="submission" date="2015-07" db="EMBL/GenBank/DDBJ databases">
        <title>Genome sequence of Leptolinea tardivitalis DSM 16556.</title>
        <authorList>
            <person name="Hemp J."/>
            <person name="Ward L.M."/>
            <person name="Pace L.A."/>
            <person name="Fischer W.W."/>
        </authorList>
    </citation>
    <scope>NUCLEOTIDE SEQUENCE [LARGE SCALE GENOMIC DNA]</scope>
    <source>
        <strain evidence="2 3">YMTK-2</strain>
    </source>
</reference>
<keyword evidence="1" id="KW-1133">Transmembrane helix</keyword>
<name>A0A0P6X1J4_9CHLR</name>
<evidence type="ECO:0008006" key="4">
    <source>
        <dbReference type="Google" id="ProtNLM"/>
    </source>
</evidence>
<sequence length="253" mass="28024">MTYIFRAISAEWLKSKRTLMMVLVILAPLAMGFLELGIGFQYGKRMYKVDGDSWMTLFDHISMMWVLLLLPLFITLEMGLLGALEHNNKTWKQLFSLPLPRWSIYMAKQITGTGIIGLSMAILGLIAIGVGLIGRIFLPDLGFDAPIPWQILLQNMAVSFLAAWLIISIHLFVSLYSSSFVLAMGVGIVATVFGITIIGSDFEMFDPWTIPGIVSNSMYYGEPYALPLAIGIIGGILVACIGCYFATHRDVLQ</sequence>
<dbReference type="RefSeq" id="WP_062421659.1">
    <property type="nucleotide sequence ID" value="NZ_BBYA01000009.1"/>
</dbReference>
<dbReference type="AlphaFoldDB" id="A0A0P6X1J4"/>
<evidence type="ECO:0000256" key="1">
    <source>
        <dbReference type="SAM" id="Phobius"/>
    </source>
</evidence>
<accession>A0A0P6X1J4</accession>
<dbReference type="Proteomes" id="UP000050430">
    <property type="component" value="Unassembled WGS sequence"/>
</dbReference>